<dbReference type="Proteomes" id="UP000193642">
    <property type="component" value="Unassembled WGS sequence"/>
</dbReference>
<reference evidence="2 3" key="1">
    <citation type="submission" date="2016-07" db="EMBL/GenBank/DDBJ databases">
        <title>Pervasive Adenine N6-methylation of Active Genes in Fungi.</title>
        <authorList>
            <consortium name="DOE Joint Genome Institute"/>
            <person name="Mondo S.J."/>
            <person name="Dannebaum R.O."/>
            <person name="Kuo R.C."/>
            <person name="Labutti K."/>
            <person name="Haridas S."/>
            <person name="Kuo A."/>
            <person name="Salamov A."/>
            <person name="Ahrendt S.R."/>
            <person name="Lipzen A."/>
            <person name="Sullivan W."/>
            <person name="Andreopoulos W.B."/>
            <person name="Clum A."/>
            <person name="Lindquist E."/>
            <person name="Daum C."/>
            <person name="Ramamoorthy G.K."/>
            <person name="Gryganskyi A."/>
            <person name="Culley D."/>
            <person name="Magnuson J.K."/>
            <person name="James T.Y."/>
            <person name="O'Malley M.A."/>
            <person name="Stajich J.E."/>
            <person name="Spatafora J.W."/>
            <person name="Visel A."/>
            <person name="Grigoriev I.V."/>
        </authorList>
    </citation>
    <scope>NUCLEOTIDE SEQUENCE [LARGE SCALE GENOMIC DNA]</scope>
    <source>
        <strain evidence="2 3">JEL800</strain>
    </source>
</reference>
<organism evidence="2 3">
    <name type="scientific">Rhizoclosmatium globosum</name>
    <dbReference type="NCBI Taxonomy" id="329046"/>
    <lineage>
        <taxon>Eukaryota</taxon>
        <taxon>Fungi</taxon>
        <taxon>Fungi incertae sedis</taxon>
        <taxon>Chytridiomycota</taxon>
        <taxon>Chytridiomycota incertae sedis</taxon>
        <taxon>Chytridiomycetes</taxon>
        <taxon>Chytridiales</taxon>
        <taxon>Chytriomycetaceae</taxon>
        <taxon>Rhizoclosmatium</taxon>
    </lineage>
</organism>
<comment type="caution">
    <text evidence="2">The sequence shown here is derived from an EMBL/GenBank/DDBJ whole genome shotgun (WGS) entry which is preliminary data.</text>
</comment>
<proteinExistence type="predicted"/>
<keyword evidence="3" id="KW-1185">Reference proteome</keyword>
<accession>A0A1Y2CBD4</accession>
<feature type="transmembrane region" description="Helical" evidence="1">
    <location>
        <begin position="21"/>
        <end position="42"/>
    </location>
</feature>
<keyword evidence="1" id="KW-1133">Transmembrane helix</keyword>
<gene>
    <name evidence="2" type="ORF">BCR33DRAFT_716898</name>
</gene>
<keyword evidence="1" id="KW-0812">Transmembrane</keyword>
<evidence type="ECO:0000313" key="2">
    <source>
        <dbReference type="EMBL" id="ORY44342.1"/>
    </source>
</evidence>
<dbReference type="AlphaFoldDB" id="A0A1Y2CBD4"/>
<evidence type="ECO:0000313" key="3">
    <source>
        <dbReference type="Proteomes" id="UP000193642"/>
    </source>
</evidence>
<protein>
    <submittedName>
        <fullName evidence="2">Uncharacterized protein</fullName>
    </submittedName>
</protein>
<evidence type="ECO:0000256" key="1">
    <source>
        <dbReference type="SAM" id="Phobius"/>
    </source>
</evidence>
<name>A0A1Y2CBD4_9FUNG</name>
<keyword evidence="1" id="KW-0472">Membrane</keyword>
<dbReference type="EMBL" id="MCGO01000022">
    <property type="protein sequence ID" value="ORY44342.1"/>
    <property type="molecule type" value="Genomic_DNA"/>
</dbReference>
<sequence>MADTQLTDLHRRYVYYYAPNYGLYIGLSIGFILLLIMIIVLVQRSRRNQPDEVYVYDEPVVYTTTTTTYAQPAYGQQQVVYAQPGQQVVYGAQPQYGQAIPMQQNVYGQPVQHQQQVYPQQPVAANDGRLGTYGAPAYSPAQPGK</sequence>